<feature type="region of interest" description="Disordered" evidence="1">
    <location>
        <begin position="1"/>
        <end position="28"/>
    </location>
</feature>
<dbReference type="PANTHER" id="PTHR47623">
    <property type="entry name" value="OS09G0287300 PROTEIN"/>
    <property type="match status" value="1"/>
</dbReference>
<dbReference type="Gene3D" id="3.40.50.1240">
    <property type="entry name" value="Phosphoglycerate mutase-like"/>
    <property type="match status" value="1"/>
</dbReference>
<proteinExistence type="predicted"/>
<dbReference type="AlphaFoldDB" id="A0A381WV12"/>
<name>A0A381WV12_9ZZZZ</name>
<accession>A0A381WV12</accession>
<sequence>MRHAKSDWPTGPSNDFERTLTDRGNKDASRIGGWIQEHDWMPDQIICSPATRVKQTVDHLCQQIGIDSRTVEYDKRIYEADQNHLLNMLKETNSLTTRLLMVGHNPSFSDLLNFLCSDSTHPTVDRSMSSAALAVITLKAPWSALDQGSGELMSLIQPHTLPR</sequence>
<reference evidence="2" key="1">
    <citation type="submission" date="2018-05" db="EMBL/GenBank/DDBJ databases">
        <authorList>
            <person name="Lanie J.A."/>
            <person name="Ng W.-L."/>
            <person name="Kazmierczak K.M."/>
            <person name="Andrzejewski T.M."/>
            <person name="Davidsen T.M."/>
            <person name="Wayne K.J."/>
            <person name="Tettelin H."/>
            <person name="Glass J.I."/>
            <person name="Rusch D."/>
            <person name="Podicherti R."/>
            <person name="Tsui H.-C.T."/>
            <person name="Winkler M.E."/>
        </authorList>
    </citation>
    <scope>NUCLEOTIDE SEQUENCE</scope>
</reference>
<dbReference type="CDD" id="cd07067">
    <property type="entry name" value="HP_PGM_like"/>
    <property type="match status" value="1"/>
</dbReference>
<dbReference type="InterPro" id="IPR029033">
    <property type="entry name" value="His_PPase_superfam"/>
</dbReference>
<dbReference type="PANTHER" id="PTHR47623:SF1">
    <property type="entry name" value="OS09G0287300 PROTEIN"/>
    <property type="match status" value="1"/>
</dbReference>
<feature type="compositionally biased region" description="Basic and acidic residues" evidence="1">
    <location>
        <begin position="15"/>
        <end position="28"/>
    </location>
</feature>
<dbReference type="Pfam" id="PF00300">
    <property type="entry name" value="His_Phos_1"/>
    <property type="match status" value="1"/>
</dbReference>
<evidence type="ECO:0000256" key="1">
    <source>
        <dbReference type="SAM" id="MobiDB-lite"/>
    </source>
</evidence>
<gene>
    <name evidence="2" type="ORF">METZ01_LOCUS109209</name>
</gene>
<dbReference type="InterPro" id="IPR013078">
    <property type="entry name" value="His_Pase_superF_clade-1"/>
</dbReference>
<dbReference type="EMBL" id="UINC01012980">
    <property type="protein sequence ID" value="SVA56355.1"/>
    <property type="molecule type" value="Genomic_DNA"/>
</dbReference>
<evidence type="ECO:0008006" key="3">
    <source>
        <dbReference type="Google" id="ProtNLM"/>
    </source>
</evidence>
<evidence type="ECO:0000313" key="2">
    <source>
        <dbReference type="EMBL" id="SVA56355.1"/>
    </source>
</evidence>
<dbReference type="SUPFAM" id="SSF53254">
    <property type="entry name" value="Phosphoglycerate mutase-like"/>
    <property type="match status" value="1"/>
</dbReference>
<protein>
    <recommendedName>
        <fullName evidence="3">Phosphohistidine phosphatase SixA</fullName>
    </recommendedName>
</protein>
<organism evidence="2">
    <name type="scientific">marine metagenome</name>
    <dbReference type="NCBI Taxonomy" id="408172"/>
    <lineage>
        <taxon>unclassified sequences</taxon>
        <taxon>metagenomes</taxon>
        <taxon>ecological metagenomes</taxon>
    </lineage>
</organism>